<dbReference type="EMBL" id="SPMZ01000027">
    <property type="protein sequence ID" value="NMQ19507.1"/>
    <property type="molecule type" value="Genomic_DNA"/>
</dbReference>
<name>A0ABX1TJF5_9GAMM</name>
<evidence type="ECO:0000313" key="3">
    <source>
        <dbReference type="Proteomes" id="UP000760480"/>
    </source>
</evidence>
<proteinExistence type="predicted"/>
<dbReference type="RefSeq" id="WP_169248783.1">
    <property type="nucleotide sequence ID" value="NZ_SPMZ01000027.1"/>
</dbReference>
<feature type="domain" description="Transposase IS4-like" evidence="1">
    <location>
        <begin position="103"/>
        <end position="296"/>
    </location>
</feature>
<evidence type="ECO:0000313" key="2">
    <source>
        <dbReference type="EMBL" id="NMQ19507.1"/>
    </source>
</evidence>
<evidence type="ECO:0000259" key="1">
    <source>
        <dbReference type="Pfam" id="PF01609"/>
    </source>
</evidence>
<dbReference type="InterPro" id="IPR012337">
    <property type="entry name" value="RNaseH-like_sf"/>
</dbReference>
<dbReference type="Pfam" id="PF01609">
    <property type="entry name" value="DDE_Tnp_1"/>
    <property type="match status" value="1"/>
</dbReference>
<organism evidence="2 3">
    <name type="scientific">Candidatus Competibacter phosphatis</name>
    <dbReference type="NCBI Taxonomy" id="221280"/>
    <lineage>
        <taxon>Bacteria</taxon>
        <taxon>Pseudomonadati</taxon>
        <taxon>Pseudomonadota</taxon>
        <taxon>Gammaproteobacteria</taxon>
        <taxon>Candidatus Competibacteraceae</taxon>
        <taxon>Candidatus Competibacter</taxon>
    </lineage>
</organism>
<dbReference type="SUPFAM" id="SSF53098">
    <property type="entry name" value="Ribonuclease H-like"/>
    <property type="match status" value="1"/>
</dbReference>
<sequence>MRVISRPSTARCTLAMYVSFLLGEPHSPTGNRLAEVMEISHDSVNRFLLREDYTPRDLFEEVRSGLTLKGGTVSVDDSVLDKPYGQLMAFVGYFWSGKHHGVVKGINLMTLYYTDPHGRHQPINYRIYDKTANKTKNDYFQEMLVEVLAWGLQPAWVTGDSWYSSTANLKMIKNHHRGFLFALESNRRVSVEKGQWLQVQQLAIPEDGSLVYLRGFGTVKVFRTQLKNQPRHYALYQPNDEDWVAFDRPAFLKLHDQHWQIEQYHRTLKQVCHIEHFQVRQPTAIRNHLFAAICGYVQLQRLQATDVIRNCYRLQRELFNEVIAAFIKAFAPNLGHLNPHFQPPVNA</sequence>
<comment type="caution">
    <text evidence="2">The sequence shown here is derived from an EMBL/GenBank/DDBJ whole genome shotgun (WGS) entry which is preliminary data.</text>
</comment>
<accession>A0ABX1TJF5</accession>
<protein>
    <submittedName>
        <fullName evidence="2">IS701 family transposase</fullName>
    </submittedName>
</protein>
<keyword evidence="3" id="KW-1185">Reference proteome</keyword>
<gene>
    <name evidence="2" type="ORF">E4P82_10060</name>
</gene>
<reference evidence="2 3" key="1">
    <citation type="submission" date="2019-03" db="EMBL/GenBank/DDBJ databases">
        <title>Metabolic reconstructions from genomes of highly enriched 'Candidatus Accumulibacter' and 'Candidatus Competibacter' bioreactor populations.</title>
        <authorList>
            <person name="Annavajhala M.K."/>
            <person name="Welles L."/>
            <person name="Abbas B."/>
            <person name="Sorokin D."/>
            <person name="Park H."/>
            <person name="Van Loosdrecht M."/>
            <person name="Chandran K."/>
        </authorList>
    </citation>
    <scope>NUCLEOTIDE SEQUENCE [LARGE SCALE GENOMIC DNA]</scope>
    <source>
        <strain evidence="2 3">SBR_G</strain>
    </source>
</reference>
<dbReference type="Proteomes" id="UP000760480">
    <property type="component" value="Unassembled WGS sequence"/>
</dbReference>
<dbReference type="InterPro" id="IPR002559">
    <property type="entry name" value="Transposase_11"/>
</dbReference>